<reference evidence="2" key="1">
    <citation type="submission" date="2016-11" db="UniProtKB">
        <authorList>
            <consortium name="WormBaseParasite"/>
        </authorList>
    </citation>
    <scope>IDENTIFICATION</scope>
</reference>
<dbReference type="AlphaFoldDB" id="A0A1I7YLZ8"/>
<evidence type="ECO:0000313" key="1">
    <source>
        <dbReference type="Proteomes" id="UP000095287"/>
    </source>
</evidence>
<dbReference type="Proteomes" id="UP000095287">
    <property type="component" value="Unplaced"/>
</dbReference>
<name>A0A1I7YLZ8_9BILA</name>
<evidence type="ECO:0000313" key="2">
    <source>
        <dbReference type="WBParaSite" id="L893_g1770.t1"/>
    </source>
</evidence>
<keyword evidence="1" id="KW-1185">Reference proteome</keyword>
<accession>A0A1I7YLZ8</accession>
<protein>
    <submittedName>
        <fullName evidence="2">Secreted protein</fullName>
    </submittedName>
</protein>
<proteinExistence type="predicted"/>
<dbReference type="WBParaSite" id="L893_g1770.t1">
    <property type="protein sequence ID" value="L893_g1770.t1"/>
    <property type="gene ID" value="L893_g1770"/>
</dbReference>
<sequence length="95" mass="10905">MLSANDHYTILMGLLSHVMLSYHAISLLRDHTDTCNTKNRFPRSKEQDPQIFNVITRHDEAGVLFEIPREMAVPVTVHQPWANSRPSPYSPIHGR</sequence>
<organism evidence="1 2">
    <name type="scientific">Steinernema glaseri</name>
    <dbReference type="NCBI Taxonomy" id="37863"/>
    <lineage>
        <taxon>Eukaryota</taxon>
        <taxon>Metazoa</taxon>
        <taxon>Ecdysozoa</taxon>
        <taxon>Nematoda</taxon>
        <taxon>Chromadorea</taxon>
        <taxon>Rhabditida</taxon>
        <taxon>Tylenchina</taxon>
        <taxon>Panagrolaimomorpha</taxon>
        <taxon>Strongyloidoidea</taxon>
        <taxon>Steinernematidae</taxon>
        <taxon>Steinernema</taxon>
    </lineage>
</organism>